<dbReference type="EMBL" id="BAABJZ010000104">
    <property type="protein sequence ID" value="GAA4901143.1"/>
    <property type="molecule type" value="Genomic_DNA"/>
</dbReference>
<protein>
    <submittedName>
        <fullName evidence="2">Flagellar motor control protein ZomB</fullName>
    </submittedName>
</protein>
<keyword evidence="3" id="KW-1185">Reference proteome</keyword>
<feature type="region of interest" description="Disordered" evidence="1">
    <location>
        <begin position="227"/>
        <end position="254"/>
    </location>
</feature>
<evidence type="ECO:0000313" key="2">
    <source>
        <dbReference type="EMBL" id="GAA4901143.1"/>
    </source>
</evidence>
<name>A0ABP9FGK7_9GAMM</name>
<reference evidence="3" key="1">
    <citation type="journal article" date="2019" name="Int. J. Syst. Evol. Microbiol.">
        <title>The Global Catalogue of Microorganisms (GCM) 10K type strain sequencing project: providing services to taxonomists for standard genome sequencing and annotation.</title>
        <authorList>
            <consortium name="The Broad Institute Genomics Platform"/>
            <consortium name="The Broad Institute Genome Sequencing Center for Infectious Disease"/>
            <person name="Wu L."/>
            <person name="Ma J."/>
        </authorList>
    </citation>
    <scope>NUCLEOTIDE SEQUENCE [LARGE SCALE GENOMIC DNA]</scope>
    <source>
        <strain evidence="3">JCM 18401</strain>
    </source>
</reference>
<organism evidence="2 3">
    <name type="scientific">Ferrimonas pelagia</name>
    <dbReference type="NCBI Taxonomy" id="1177826"/>
    <lineage>
        <taxon>Bacteria</taxon>
        <taxon>Pseudomonadati</taxon>
        <taxon>Pseudomonadota</taxon>
        <taxon>Gammaproteobacteria</taxon>
        <taxon>Alteromonadales</taxon>
        <taxon>Ferrimonadaceae</taxon>
        <taxon>Ferrimonas</taxon>
    </lineage>
</organism>
<sequence length="254" mass="28473">MSLTLVLLLLGALLLLVICVNLIQQHKEQLELARQQQLAKHRATIDETEQLLTAGTLLPMSNELLLLLNQRILDAIDAALTIERNHSDYLRRKTDIEAQLISLNKNEGAAKGLDTFTVPTNDKQTLSLVQALKRLKDVLRHEHNKSRITHDLFVSESERADHLLARINATVLLDRARVAIQNSQLGSAKQLLSKLISNLNAQSSEDILFRDATMNKANAMLADIDQRQQASLHSGSSDKGSNELDELFQPKKKW</sequence>
<feature type="compositionally biased region" description="Polar residues" evidence="1">
    <location>
        <begin position="227"/>
        <end position="239"/>
    </location>
</feature>
<evidence type="ECO:0000256" key="1">
    <source>
        <dbReference type="SAM" id="MobiDB-lite"/>
    </source>
</evidence>
<accession>A0ABP9FGK7</accession>
<keyword evidence="2" id="KW-0282">Flagellum</keyword>
<evidence type="ECO:0000313" key="3">
    <source>
        <dbReference type="Proteomes" id="UP001499988"/>
    </source>
</evidence>
<proteinExistence type="predicted"/>
<gene>
    <name evidence="2" type="primary">zomB</name>
    <name evidence="2" type="ORF">GCM10023333_38880</name>
</gene>
<dbReference type="Proteomes" id="UP001499988">
    <property type="component" value="Unassembled WGS sequence"/>
</dbReference>
<dbReference type="RefSeq" id="WP_345337162.1">
    <property type="nucleotide sequence ID" value="NZ_BAABJZ010000104.1"/>
</dbReference>
<keyword evidence="2" id="KW-0969">Cilium</keyword>
<comment type="caution">
    <text evidence="2">The sequence shown here is derived from an EMBL/GenBank/DDBJ whole genome shotgun (WGS) entry which is preliminary data.</text>
</comment>
<keyword evidence="2" id="KW-0966">Cell projection</keyword>